<keyword evidence="2" id="KW-0732">Signal</keyword>
<evidence type="ECO:0000256" key="2">
    <source>
        <dbReference type="SAM" id="SignalP"/>
    </source>
</evidence>
<dbReference type="Proteomes" id="UP000183832">
    <property type="component" value="Unassembled WGS sequence"/>
</dbReference>
<protein>
    <submittedName>
        <fullName evidence="3">CLUMA_CG009373, isoform A</fullName>
    </submittedName>
</protein>
<feature type="compositionally biased region" description="Polar residues" evidence="1">
    <location>
        <begin position="84"/>
        <end position="101"/>
    </location>
</feature>
<gene>
    <name evidence="3" type="ORF">CLUMA_CG009373</name>
</gene>
<feature type="chain" id="PRO_5009619081" evidence="2">
    <location>
        <begin position="20"/>
        <end position="169"/>
    </location>
</feature>
<feature type="compositionally biased region" description="Polar residues" evidence="1">
    <location>
        <begin position="134"/>
        <end position="144"/>
    </location>
</feature>
<keyword evidence="4" id="KW-1185">Reference proteome</keyword>
<accession>A0A1J1I6I5</accession>
<sequence length="169" mass="18486">MKNFLTFAVLLSVCYFVNANPQFFGQSFSSSSVVNPNGKVISKSIYTDSTGRRIVNGGSGGPNSFFPSLSFPSPINELVPPNLPGQSAKNQYRQQPQNPVYQPTPAPSRVTRPTSRPPTTRPPTARPTTARPTFSSGKIPSGSKSDGYYVHDNSGAYKHDDRGRYIWKI</sequence>
<feature type="compositionally biased region" description="Pro residues" evidence="1">
    <location>
        <begin position="115"/>
        <end position="125"/>
    </location>
</feature>
<reference evidence="3 4" key="1">
    <citation type="submission" date="2015-04" db="EMBL/GenBank/DDBJ databases">
        <authorList>
            <person name="Syromyatnikov M.Y."/>
            <person name="Popov V.N."/>
        </authorList>
    </citation>
    <scope>NUCLEOTIDE SEQUENCE [LARGE SCALE GENOMIC DNA]</scope>
</reference>
<evidence type="ECO:0000313" key="3">
    <source>
        <dbReference type="EMBL" id="CRK95927.1"/>
    </source>
</evidence>
<proteinExistence type="predicted"/>
<organism evidence="3 4">
    <name type="scientific">Clunio marinus</name>
    <dbReference type="NCBI Taxonomy" id="568069"/>
    <lineage>
        <taxon>Eukaryota</taxon>
        <taxon>Metazoa</taxon>
        <taxon>Ecdysozoa</taxon>
        <taxon>Arthropoda</taxon>
        <taxon>Hexapoda</taxon>
        <taxon>Insecta</taxon>
        <taxon>Pterygota</taxon>
        <taxon>Neoptera</taxon>
        <taxon>Endopterygota</taxon>
        <taxon>Diptera</taxon>
        <taxon>Nematocera</taxon>
        <taxon>Chironomoidea</taxon>
        <taxon>Chironomidae</taxon>
        <taxon>Clunio</taxon>
    </lineage>
</organism>
<feature type="region of interest" description="Disordered" evidence="1">
    <location>
        <begin position="76"/>
        <end position="152"/>
    </location>
</feature>
<name>A0A1J1I6I5_9DIPT</name>
<evidence type="ECO:0000313" key="4">
    <source>
        <dbReference type="Proteomes" id="UP000183832"/>
    </source>
</evidence>
<dbReference type="AlphaFoldDB" id="A0A1J1I6I5"/>
<feature type="signal peptide" evidence="2">
    <location>
        <begin position="1"/>
        <end position="19"/>
    </location>
</feature>
<dbReference type="EMBL" id="CVRI01000043">
    <property type="protein sequence ID" value="CRK95927.1"/>
    <property type="molecule type" value="Genomic_DNA"/>
</dbReference>
<evidence type="ECO:0000256" key="1">
    <source>
        <dbReference type="SAM" id="MobiDB-lite"/>
    </source>
</evidence>